<gene>
    <name evidence="6" type="ORF">TMSB3V08_LOCUS9184</name>
</gene>
<sequence length="337" mass="36969">MGKKKVLVSHCEIPQPALDLLKEKYECIICPELPAPTRQQVLDRLPGVDAVFWWGKGSLDKEFLDKAGSSLKVLALMSAGYNHVDVTEVKARGIKLGNTPNVLDAAVADQAVLLALAAGRRMQEGRQRILDNQWDIARPQWLLGQQLKDSVVGIVGLGGIGQAISKRLRAFEISKLLYTGHKPKPEATTYSAEFVPLDTLLRESDYVLIACPLNSETRSMFNEGAFSKMKPNSILVNISRGEFLMYDLNSFRDENEEEVVDQSALVKALETGQIFAAGLDVMYPEPLPPDHKLLSLNNCVIVPHLGSATLKTRTDMAMLTARNIIAGLEGTPLPAPL</sequence>
<evidence type="ECO:0000256" key="1">
    <source>
        <dbReference type="ARBA" id="ARBA00023002"/>
    </source>
</evidence>
<feature type="domain" description="D-isomer specific 2-hydroxyacid dehydrogenase NAD-binding" evidence="5">
    <location>
        <begin position="113"/>
        <end position="243"/>
    </location>
</feature>
<evidence type="ECO:0000259" key="5">
    <source>
        <dbReference type="Pfam" id="PF02826"/>
    </source>
</evidence>
<dbReference type="PANTHER" id="PTHR10996:SF119">
    <property type="entry name" value="FI03731P-RELATED"/>
    <property type="match status" value="1"/>
</dbReference>
<accession>A0A7R9EFW7</accession>
<dbReference type="InterPro" id="IPR036291">
    <property type="entry name" value="NAD(P)-bd_dom_sf"/>
</dbReference>
<feature type="domain" description="D-isomer specific 2-hydroxyacid dehydrogenase catalytic" evidence="4">
    <location>
        <begin position="7"/>
        <end position="334"/>
    </location>
</feature>
<dbReference type="GO" id="GO:0051287">
    <property type="term" value="F:NAD binding"/>
    <property type="evidence" value="ECO:0007669"/>
    <property type="project" value="InterPro"/>
</dbReference>
<dbReference type="GO" id="GO:0005829">
    <property type="term" value="C:cytosol"/>
    <property type="evidence" value="ECO:0007669"/>
    <property type="project" value="TreeGrafter"/>
</dbReference>
<dbReference type="InterPro" id="IPR006140">
    <property type="entry name" value="D-isomer_DH_NAD-bd"/>
</dbReference>
<dbReference type="GO" id="GO:0030267">
    <property type="term" value="F:glyoxylate reductase (NADPH) activity"/>
    <property type="evidence" value="ECO:0007669"/>
    <property type="project" value="TreeGrafter"/>
</dbReference>
<evidence type="ECO:0000256" key="2">
    <source>
        <dbReference type="ARBA" id="ARBA00073306"/>
    </source>
</evidence>
<organism evidence="6">
    <name type="scientific">Timema monikensis</name>
    <dbReference type="NCBI Taxonomy" id="170555"/>
    <lineage>
        <taxon>Eukaryota</taxon>
        <taxon>Metazoa</taxon>
        <taxon>Ecdysozoa</taxon>
        <taxon>Arthropoda</taxon>
        <taxon>Hexapoda</taxon>
        <taxon>Insecta</taxon>
        <taxon>Pterygota</taxon>
        <taxon>Neoptera</taxon>
        <taxon>Polyneoptera</taxon>
        <taxon>Phasmatodea</taxon>
        <taxon>Timematodea</taxon>
        <taxon>Timematoidea</taxon>
        <taxon>Timematidae</taxon>
        <taxon>Timema</taxon>
    </lineage>
</organism>
<evidence type="ECO:0000256" key="3">
    <source>
        <dbReference type="RuleBase" id="RU003719"/>
    </source>
</evidence>
<dbReference type="EMBL" id="OB795607">
    <property type="protein sequence ID" value="CAD7432476.1"/>
    <property type="molecule type" value="Genomic_DNA"/>
</dbReference>
<protein>
    <recommendedName>
        <fullName evidence="2">Glyoxylate reductase/hydroxypyruvate reductase</fullName>
    </recommendedName>
</protein>
<proteinExistence type="inferred from homology"/>
<dbReference type="CDD" id="cd05301">
    <property type="entry name" value="GDH"/>
    <property type="match status" value="1"/>
</dbReference>
<dbReference type="InterPro" id="IPR006139">
    <property type="entry name" value="D-isomer_2_OHA_DH_cat_dom"/>
</dbReference>
<dbReference type="InterPro" id="IPR050223">
    <property type="entry name" value="D-isomer_2-hydroxyacid_DH"/>
</dbReference>
<dbReference type="Pfam" id="PF02826">
    <property type="entry name" value="2-Hacid_dh_C"/>
    <property type="match status" value="2"/>
</dbReference>
<dbReference type="FunFam" id="3.40.50.720:FF:000026">
    <property type="entry name" value="Glyoxylate/hydroxypyruvate reductase B"/>
    <property type="match status" value="1"/>
</dbReference>
<dbReference type="Gene3D" id="3.40.50.720">
    <property type="entry name" value="NAD(P)-binding Rossmann-like Domain"/>
    <property type="match status" value="4"/>
</dbReference>
<keyword evidence="1 3" id="KW-0560">Oxidoreductase</keyword>
<reference evidence="6" key="1">
    <citation type="submission" date="2020-11" db="EMBL/GenBank/DDBJ databases">
        <authorList>
            <person name="Tran Van P."/>
        </authorList>
    </citation>
    <scope>NUCLEOTIDE SEQUENCE</scope>
</reference>
<evidence type="ECO:0000259" key="4">
    <source>
        <dbReference type="Pfam" id="PF00389"/>
    </source>
</evidence>
<dbReference type="SUPFAM" id="SSF51735">
    <property type="entry name" value="NAD(P)-binding Rossmann-fold domains"/>
    <property type="match status" value="1"/>
</dbReference>
<comment type="similarity">
    <text evidence="3">Belongs to the D-isomer specific 2-hydroxyacid dehydrogenase family.</text>
</comment>
<dbReference type="PANTHER" id="PTHR10996">
    <property type="entry name" value="2-HYDROXYACID DEHYDROGENASE-RELATED"/>
    <property type="match status" value="1"/>
</dbReference>
<dbReference type="GO" id="GO:0008465">
    <property type="term" value="F:hydroxypyruvate reductase (NADH) activity"/>
    <property type="evidence" value="ECO:0007669"/>
    <property type="project" value="TreeGrafter"/>
</dbReference>
<dbReference type="SUPFAM" id="SSF52283">
    <property type="entry name" value="Formate/glycerate dehydrogenase catalytic domain-like"/>
    <property type="match status" value="1"/>
</dbReference>
<feature type="domain" description="D-isomer specific 2-hydroxyacid dehydrogenase NAD-binding" evidence="5">
    <location>
        <begin position="258"/>
        <end position="306"/>
    </location>
</feature>
<name>A0A7R9EFW7_9NEOP</name>
<dbReference type="Pfam" id="PF00389">
    <property type="entry name" value="2-Hacid_dh"/>
    <property type="match status" value="1"/>
</dbReference>
<evidence type="ECO:0000313" key="6">
    <source>
        <dbReference type="EMBL" id="CAD7432476.1"/>
    </source>
</evidence>
<dbReference type="AlphaFoldDB" id="A0A7R9EFW7"/>